<feature type="compositionally biased region" description="Low complexity" evidence="1">
    <location>
        <begin position="74"/>
        <end position="84"/>
    </location>
</feature>
<feature type="compositionally biased region" description="Basic and acidic residues" evidence="1">
    <location>
        <begin position="296"/>
        <end position="306"/>
    </location>
</feature>
<evidence type="ECO:0000313" key="3">
    <source>
        <dbReference type="EMBL" id="KAL3791575.1"/>
    </source>
</evidence>
<proteinExistence type="predicted"/>
<dbReference type="InterPro" id="IPR004331">
    <property type="entry name" value="SPX_dom"/>
</dbReference>
<feature type="region of interest" description="Disordered" evidence="1">
    <location>
        <begin position="288"/>
        <end position="324"/>
    </location>
</feature>
<feature type="compositionally biased region" description="Low complexity" evidence="1">
    <location>
        <begin position="54"/>
        <end position="64"/>
    </location>
</feature>
<sequence length="409" mass="45558">MKFCRNLQRVIDITDPEWAPYWTNYKMLKKFLKALVPPDAAESHMVGGEPPRSESPTSDVSESSFGDAHDNDGDNVIDGNIDNNGSDEKRDDSPPQEEKKEPVAAPSRVSDACASSAAQMSRHPGEIAFFKLLNSELKKAIHFFDKAQLELEIREARVREGIDIMRKANSLMVSEKWSLMAKSLYRLYKDLLLLETYAIMTYCSFSKILKKHDKATSHCTRVPFMKNVVNKANFAHYPKLMGMITRCEILYDEVSQSLIQEGKSGLYEDERLFINMIHRLNEQVLDTAEGEGAPDVEGRKEKKRSGFDSCQVASPRTPLSSQSPVTTLRSLVQENALNQSSKKGLALVAESEQAADAQVDDDKCPAHTVAEEQAAIDRATLSAEGGEGPVSKTYVQPSAKRARLSDYSD</sequence>
<evidence type="ECO:0000313" key="4">
    <source>
        <dbReference type="Proteomes" id="UP001530315"/>
    </source>
</evidence>
<dbReference type="PANTHER" id="PTHR45978">
    <property type="entry name" value="SPX DOMAIN-CONTAINING PROTEIN 3"/>
    <property type="match status" value="1"/>
</dbReference>
<name>A0ABD3PTU7_9STRA</name>
<feature type="region of interest" description="Disordered" evidence="1">
    <location>
        <begin position="41"/>
        <end position="117"/>
    </location>
</feature>
<dbReference type="CDD" id="cd14447">
    <property type="entry name" value="SPX"/>
    <property type="match status" value="1"/>
</dbReference>
<dbReference type="EMBL" id="JALLAZ020000590">
    <property type="protein sequence ID" value="KAL3791575.1"/>
    <property type="molecule type" value="Genomic_DNA"/>
</dbReference>
<dbReference type="Pfam" id="PF03105">
    <property type="entry name" value="SPX"/>
    <property type="match status" value="2"/>
</dbReference>
<feature type="domain" description="SPX" evidence="2">
    <location>
        <begin position="1"/>
        <end position="226"/>
    </location>
</feature>
<dbReference type="PROSITE" id="PS51382">
    <property type="entry name" value="SPX"/>
    <property type="match status" value="1"/>
</dbReference>
<feature type="compositionally biased region" description="Basic and acidic residues" evidence="1">
    <location>
        <begin position="86"/>
        <end position="102"/>
    </location>
</feature>
<feature type="region of interest" description="Disordered" evidence="1">
    <location>
        <begin position="378"/>
        <end position="409"/>
    </location>
</feature>
<reference evidence="3 4" key="1">
    <citation type="submission" date="2024-10" db="EMBL/GenBank/DDBJ databases">
        <title>Updated reference genomes for cyclostephanoid diatoms.</title>
        <authorList>
            <person name="Roberts W.R."/>
            <person name="Alverson A.J."/>
        </authorList>
    </citation>
    <scope>NUCLEOTIDE SEQUENCE [LARGE SCALE GENOMIC DNA]</scope>
    <source>
        <strain evidence="3 4">AJA276-08</strain>
    </source>
</reference>
<protein>
    <recommendedName>
        <fullName evidence="2">SPX domain-containing protein</fullName>
    </recommendedName>
</protein>
<evidence type="ECO:0000256" key="1">
    <source>
        <dbReference type="SAM" id="MobiDB-lite"/>
    </source>
</evidence>
<dbReference type="PANTHER" id="PTHR45978:SF7">
    <property type="entry name" value="SPX DOMAIN-CONTAINING PROTEIN 4"/>
    <property type="match status" value="1"/>
</dbReference>
<organism evidence="3 4">
    <name type="scientific">Stephanodiscus triporus</name>
    <dbReference type="NCBI Taxonomy" id="2934178"/>
    <lineage>
        <taxon>Eukaryota</taxon>
        <taxon>Sar</taxon>
        <taxon>Stramenopiles</taxon>
        <taxon>Ochrophyta</taxon>
        <taxon>Bacillariophyta</taxon>
        <taxon>Coscinodiscophyceae</taxon>
        <taxon>Thalassiosirophycidae</taxon>
        <taxon>Stephanodiscales</taxon>
        <taxon>Stephanodiscaceae</taxon>
        <taxon>Stephanodiscus</taxon>
    </lineage>
</organism>
<dbReference type="AlphaFoldDB" id="A0ABD3PTU7"/>
<comment type="caution">
    <text evidence="3">The sequence shown here is derived from an EMBL/GenBank/DDBJ whole genome shotgun (WGS) entry which is preliminary data.</text>
</comment>
<gene>
    <name evidence="3" type="ORF">ACHAW5_000878</name>
</gene>
<dbReference type="InterPro" id="IPR031142">
    <property type="entry name" value="SPX_prot"/>
</dbReference>
<accession>A0ABD3PTU7</accession>
<feature type="compositionally biased region" description="Polar residues" evidence="1">
    <location>
        <begin position="311"/>
        <end position="324"/>
    </location>
</feature>
<evidence type="ECO:0000259" key="2">
    <source>
        <dbReference type="PROSITE" id="PS51382"/>
    </source>
</evidence>
<dbReference type="Proteomes" id="UP001530315">
    <property type="component" value="Unassembled WGS sequence"/>
</dbReference>
<keyword evidence="4" id="KW-1185">Reference proteome</keyword>